<feature type="transmembrane region" description="Helical" evidence="6">
    <location>
        <begin position="238"/>
        <end position="262"/>
    </location>
</feature>
<name>A0A7W0HRD9_9ACTN</name>
<dbReference type="Proteomes" id="UP000530928">
    <property type="component" value="Unassembled WGS sequence"/>
</dbReference>
<sequence length="389" mass="40826">MSFRNLYLSAAVSQFGSQISYVALPLLAVTALDAGAAELGLLSSLATITVLVTGLPAGAWIDRVRKRPVMVTADLARAVLLGSLPLMWWLGGLTIWQLYLVAMLTGVGTLFFDVASHSVLPHIVGRDGLTKANSLLVGTSAGMDIAGRSFAGVLVGLAGPPLAIVIDAVSYLVSALFLRRLPSPAPAPGRERLGPQVAEGVRFVVHHPVLRPIALQGAMVNVGFPLMSVLLPMVIRPAWLLGLFLAVGGAGVLAGSSLAHVMGRWLGNARAVWLVSLTTTPAAFLVPFAEQAIWVAAAGWFVLTFRTGMNNVMLVSFRQRVTPDELQGRMNATMRLILMGAVGIGGLLAGVIGEAFGVTAALWAGAAVMALSWLPLARSEFRQSPVLTS</sequence>
<protein>
    <submittedName>
        <fullName evidence="7">MFS family permease</fullName>
    </submittedName>
</protein>
<dbReference type="GO" id="GO:0005886">
    <property type="term" value="C:plasma membrane"/>
    <property type="evidence" value="ECO:0007669"/>
    <property type="project" value="UniProtKB-SubCell"/>
</dbReference>
<evidence type="ECO:0000256" key="4">
    <source>
        <dbReference type="ARBA" id="ARBA00022989"/>
    </source>
</evidence>
<evidence type="ECO:0000256" key="1">
    <source>
        <dbReference type="ARBA" id="ARBA00004651"/>
    </source>
</evidence>
<dbReference type="InterPro" id="IPR011701">
    <property type="entry name" value="MFS"/>
</dbReference>
<evidence type="ECO:0000313" key="8">
    <source>
        <dbReference type="Proteomes" id="UP000530928"/>
    </source>
</evidence>
<dbReference type="GO" id="GO:0022857">
    <property type="term" value="F:transmembrane transporter activity"/>
    <property type="evidence" value="ECO:0007669"/>
    <property type="project" value="InterPro"/>
</dbReference>
<feature type="transmembrane region" description="Helical" evidence="6">
    <location>
        <begin position="7"/>
        <end position="29"/>
    </location>
</feature>
<organism evidence="7 8">
    <name type="scientific">Nonomuraea soli</name>
    <dbReference type="NCBI Taxonomy" id="1032476"/>
    <lineage>
        <taxon>Bacteria</taxon>
        <taxon>Bacillati</taxon>
        <taxon>Actinomycetota</taxon>
        <taxon>Actinomycetes</taxon>
        <taxon>Streptosporangiales</taxon>
        <taxon>Streptosporangiaceae</taxon>
        <taxon>Nonomuraea</taxon>
    </lineage>
</organism>
<dbReference type="SUPFAM" id="SSF103473">
    <property type="entry name" value="MFS general substrate transporter"/>
    <property type="match status" value="1"/>
</dbReference>
<dbReference type="InterPro" id="IPR036259">
    <property type="entry name" value="MFS_trans_sf"/>
</dbReference>
<gene>
    <name evidence="7" type="ORF">HNR30_003895</name>
</gene>
<dbReference type="PANTHER" id="PTHR23513">
    <property type="entry name" value="INTEGRAL MEMBRANE EFFLUX PROTEIN-RELATED"/>
    <property type="match status" value="1"/>
</dbReference>
<reference evidence="7 8" key="1">
    <citation type="submission" date="2020-07" db="EMBL/GenBank/DDBJ databases">
        <title>Genomic Encyclopedia of Type Strains, Phase IV (KMG-IV): sequencing the most valuable type-strain genomes for metagenomic binning, comparative biology and taxonomic classification.</title>
        <authorList>
            <person name="Goeker M."/>
        </authorList>
    </citation>
    <scope>NUCLEOTIDE SEQUENCE [LARGE SCALE GENOMIC DNA]</scope>
    <source>
        <strain evidence="7 8">DSM 45533</strain>
    </source>
</reference>
<dbReference type="Pfam" id="PF07690">
    <property type="entry name" value="MFS_1"/>
    <property type="match status" value="1"/>
</dbReference>
<keyword evidence="4 6" id="KW-1133">Transmembrane helix</keyword>
<feature type="transmembrane region" description="Helical" evidence="6">
    <location>
        <begin position="68"/>
        <end position="90"/>
    </location>
</feature>
<dbReference type="EMBL" id="JACDUR010000004">
    <property type="protein sequence ID" value="MBA2892541.1"/>
    <property type="molecule type" value="Genomic_DNA"/>
</dbReference>
<evidence type="ECO:0000256" key="3">
    <source>
        <dbReference type="ARBA" id="ARBA00022692"/>
    </source>
</evidence>
<feature type="transmembrane region" description="Helical" evidence="6">
    <location>
        <begin position="336"/>
        <end position="352"/>
    </location>
</feature>
<feature type="transmembrane region" description="Helical" evidence="6">
    <location>
        <begin position="213"/>
        <end position="231"/>
    </location>
</feature>
<dbReference type="PANTHER" id="PTHR23513:SF6">
    <property type="entry name" value="MAJOR FACILITATOR SUPERFAMILY ASSOCIATED DOMAIN-CONTAINING PROTEIN"/>
    <property type="match status" value="1"/>
</dbReference>
<dbReference type="AlphaFoldDB" id="A0A7W0HRD9"/>
<comment type="caution">
    <text evidence="7">The sequence shown here is derived from an EMBL/GenBank/DDBJ whole genome shotgun (WGS) entry which is preliminary data.</text>
</comment>
<evidence type="ECO:0000256" key="5">
    <source>
        <dbReference type="ARBA" id="ARBA00023136"/>
    </source>
</evidence>
<evidence type="ECO:0000256" key="6">
    <source>
        <dbReference type="SAM" id="Phobius"/>
    </source>
</evidence>
<proteinExistence type="predicted"/>
<feature type="transmembrane region" description="Helical" evidence="6">
    <location>
        <begin position="41"/>
        <end position="61"/>
    </location>
</feature>
<keyword evidence="8" id="KW-1185">Reference proteome</keyword>
<dbReference type="CDD" id="cd06173">
    <property type="entry name" value="MFS_MefA_like"/>
    <property type="match status" value="1"/>
</dbReference>
<dbReference type="Gene3D" id="1.20.1250.20">
    <property type="entry name" value="MFS general substrate transporter like domains"/>
    <property type="match status" value="1"/>
</dbReference>
<comment type="subcellular location">
    <subcellularLocation>
        <location evidence="1">Cell membrane</location>
        <topology evidence="1">Multi-pass membrane protein</topology>
    </subcellularLocation>
</comment>
<keyword evidence="3 6" id="KW-0812">Transmembrane</keyword>
<feature type="transmembrane region" description="Helical" evidence="6">
    <location>
        <begin position="150"/>
        <end position="173"/>
    </location>
</feature>
<keyword evidence="2" id="KW-1003">Cell membrane</keyword>
<dbReference type="RefSeq" id="WP_246378886.1">
    <property type="nucleotide sequence ID" value="NZ_BAABAM010000003.1"/>
</dbReference>
<evidence type="ECO:0000313" key="7">
    <source>
        <dbReference type="EMBL" id="MBA2892541.1"/>
    </source>
</evidence>
<keyword evidence="5 6" id="KW-0472">Membrane</keyword>
<evidence type="ECO:0000256" key="2">
    <source>
        <dbReference type="ARBA" id="ARBA00022475"/>
    </source>
</evidence>
<accession>A0A7W0HRD9</accession>